<organism evidence="1 2">
    <name type="scientific">Pseudomonas sessilinigenes</name>
    <dbReference type="NCBI Taxonomy" id="658629"/>
    <lineage>
        <taxon>Bacteria</taxon>
        <taxon>Pseudomonadati</taxon>
        <taxon>Pseudomonadota</taxon>
        <taxon>Gammaproteobacteria</taxon>
        <taxon>Pseudomonadales</taxon>
        <taxon>Pseudomonadaceae</taxon>
        <taxon>Pseudomonas</taxon>
    </lineage>
</organism>
<dbReference type="Proteomes" id="UP000693952">
    <property type="component" value="Chromosome"/>
</dbReference>
<evidence type="ECO:0000313" key="1">
    <source>
        <dbReference type="EMBL" id="QXH37876.1"/>
    </source>
</evidence>
<name>A0ABX8MLE9_9PSED</name>
<dbReference type="EMBL" id="CP077074">
    <property type="protein sequence ID" value="QXH37876.1"/>
    <property type="molecule type" value="Genomic_DNA"/>
</dbReference>
<keyword evidence="2" id="KW-1185">Reference proteome</keyword>
<protein>
    <submittedName>
        <fullName evidence="1">ABC transporter substrate-binding protein</fullName>
    </submittedName>
</protein>
<sequence length="230" mass="25670">MTHSRSNPFFRGYQNFLLTRELMITPDVAGEVYEPCYRSLISHQESLQDWQLIGKECVYNDTHAAAINGPSSPETEALTNQGFIHTVVYSLHGENNGTSQQICDLGSAEVAQVLINQLSFETGFYSRVFEVTSAHLPDEEWDELQHLVEHADTTQLMFECFALPDSDAVGFKLIGTPWTDKHLNAILGFDLSTLQARQAEEGFPEEFIRVLTLAGQADVRVRSSTPTAAD</sequence>
<proteinExistence type="predicted"/>
<dbReference type="RefSeq" id="WP_124346906.1">
    <property type="nucleotide sequence ID" value="NZ_CP027706.1"/>
</dbReference>
<accession>A0ABX8MLE9</accession>
<evidence type="ECO:0000313" key="2">
    <source>
        <dbReference type="Proteomes" id="UP000693952"/>
    </source>
</evidence>
<reference evidence="1" key="1">
    <citation type="submission" date="2021-06" db="EMBL/GenBank/DDBJ databases">
        <title>Updating the genus Pseudomonas: Description of 43 new species and partition of the Pseudomonas putida group.</title>
        <authorList>
            <person name="Girard L."/>
            <person name="Lood C."/>
            <person name="Vandamme P."/>
            <person name="Rokni-Zadeh H."/>
            <person name="van Noort V."/>
            <person name="Hofte M."/>
            <person name="Lavigne R."/>
            <person name="De Mot R."/>
        </authorList>
    </citation>
    <scope>NUCLEOTIDE SEQUENCE</scope>
    <source>
        <strain evidence="1">CMR12a</strain>
    </source>
</reference>
<gene>
    <name evidence="1" type="ORF">KSS89_16410</name>
</gene>